<organism evidence="1 2">
    <name type="scientific">Dendrothele bispora (strain CBS 962.96)</name>
    <dbReference type="NCBI Taxonomy" id="1314807"/>
    <lineage>
        <taxon>Eukaryota</taxon>
        <taxon>Fungi</taxon>
        <taxon>Dikarya</taxon>
        <taxon>Basidiomycota</taxon>
        <taxon>Agaricomycotina</taxon>
        <taxon>Agaricomycetes</taxon>
        <taxon>Agaricomycetidae</taxon>
        <taxon>Agaricales</taxon>
        <taxon>Agaricales incertae sedis</taxon>
        <taxon>Dendrothele</taxon>
    </lineage>
</organism>
<evidence type="ECO:0000313" key="2">
    <source>
        <dbReference type="Proteomes" id="UP000297245"/>
    </source>
</evidence>
<evidence type="ECO:0000313" key="1">
    <source>
        <dbReference type="EMBL" id="THU94296.1"/>
    </source>
</evidence>
<name>A0A4S8LX76_DENBC</name>
<dbReference type="AlphaFoldDB" id="A0A4S8LX76"/>
<sequence length="186" mass="20985">MLSELEFLESPLPGNLHLQPTGFGFQNVRLPPPPDPWELRLATHGYQTCGYKSAGLDERDEEWKSSFIDEEMIRTKSPSKNFITVALHLMDKMTELDVSESAKAVMGEIWDCHNGVEVRNFIKLQYHSFCSIGIGFAHLLFELAAEGSEDPLAVLLPPRHSGALSLYAEGDSEWELFEERAVFDEV</sequence>
<dbReference type="EMBL" id="ML179228">
    <property type="protein sequence ID" value="THU94296.1"/>
    <property type="molecule type" value="Genomic_DNA"/>
</dbReference>
<accession>A0A4S8LX76</accession>
<proteinExistence type="predicted"/>
<protein>
    <submittedName>
        <fullName evidence="1">Uncharacterized protein</fullName>
    </submittedName>
</protein>
<dbReference type="Proteomes" id="UP000297245">
    <property type="component" value="Unassembled WGS sequence"/>
</dbReference>
<dbReference type="OrthoDB" id="10253869at2759"/>
<keyword evidence="2" id="KW-1185">Reference proteome</keyword>
<gene>
    <name evidence="1" type="ORF">K435DRAFT_860745</name>
</gene>
<reference evidence="1 2" key="1">
    <citation type="journal article" date="2019" name="Nat. Ecol. Evol.">
        <title>Megaphylogeny resolves global patterns of mushroom evolution.</title>
        <authorList>
            <person name="Varga T."/>
            <person name="Krizsan K."/>
            <person name="Foldi C."/>
            <person name="Dima B."/>
            <person name="Sanchez-Garcia M."/>
            <person name="Sanchez-Ramirez S."/>
            <person name="Szollosi G.J."/>
            <person name="Szarkandi J.G."/>
            <person name="Papp V."/>
            <person name="Albert L."/>
            <person name="Andreopoulos W."/>
            <person name="Angelini C."/>
            <person name="Antonin V."/>
            <person name="Barry K.W."/>
            <person name="Bougher N.L."/>
            <person name="Buchanan P."/>
            <person name="Buyck B."/>
            <person name="Bense V."/>
            <person name="Catcheside P."/>
            <person name="Chovatia M."/>
            <person name="Cooper J."/>
            <person name="Damon W."/>
            <person name="Desjardin D."/>
            <person name="Finy P."/>
            <person name="Geml J."/>
            <person name="Haridas S."/>
            <person name="Hughes K."/>
            <person name="Justo A."/>
            <person name="Karasinski D."/>
            <person name="Kautmanova I."/>
            <person name="Kiss B."/>
            <person name="Kocsube S."/>
            <person name="Kotiranta H."/>
            <person name="LaButti K.M."/>
            <person name="Lechner B.E."/>
            <person name="Liimatainen K."/>
            <person name="Lipzen A."/>
            <person name="Lukacs Z."/>
            <person name="Mihaltcheva S."/>
            <person name="Morgado L.N."/>
            <person name="Niskanen T."/>
            <person name="Noordeloos M.E."/>
            <person name="Ohm R.A."/>
            <person name="Ortiz-Santana B."/>
            <person name="Ovrebo C."/>
            <person name="Racz N."/>
            <person name="Riley R."/>
            <person name="Savchenko A."/>
            <person name="Shiryaev A."/>
            <person name="Soop K."/>
            <person name="Spirin V."/>
            <person name="Szebenyi C."/>
            <person name="Tomsovsky M."/>
            <person name="Tulloss R.E."/>
            <person name="Uehling J."/>
            <person name="Grigoriev I.V."/>
            <person name="Vagvolgyi C."/>
            <person name="Papp T."/>
            <person name="Martin F.M."/>
            <person name="Miettinen O."/>
            <person name="Hibbett D.S."/>
            <person name="Nagy L.G."/>
        </authorList>
    </citation>
    <scope>NUCLEOTIDE SEQUENCE [LARGE SCALE GENOMIC DNA]</scope>
    <source>
        <strain evidence="1 2">CBS 962.96</strain>
    </source>
</reference>